<protein>
    <recommendedName>
        <fullName evidence="3">Reverse transcriptase domain-containing protein</fullName>
    </recommendedName>
</protein>
<dbReference type="Proteomes" id="UP001189429">
    <property type="component" value="Unassembled WGS sequence"/>
</dbReference>
<comment type="caution">
    <text evidence="1">The sequence shown here is derived from an EMBL/GenBank/DDBJ whole genome shotgun (WGS) entry which is preliminary data.</text>
</comment>
<dbReference type="EMBL" id="CAUYUJ010021509">
    <property type="protein sequence ID" value="CAK0905146.1"/>
    <property type="molecule type" value="Genomic_DNA"/>
</dbReference>
<sequence length="811" mass="88637">GRRGVVGAIIAEHTKAFAHEIHHGTPESITKAAKRWFMLPKLLFGHANLRGGKRGNAQLTTTLFRQASEIREHREAQLWGAVLDSAPPPLRARRKTTAEHDVMTSRKLVEAGAVGKATRVLREALEIAGDELTLQAAPQLFPHHQPQPPAAYDEQDDEQQQFELHFAKALRAAPKRSAVGPDGWRYEHFQLVQTDLSALCALATVAAALARGTLSQEVQGLATAARLLPLTRSPTRIRPINLASPLRRLASKAVNKMAADEVAEGLRGKQFGYKHTAGAELVHKRVSTALHVRPDYAVLSLGAADAFQKLSRVYINEGIDAHCPKLRRWARGFLPDAGQVVYHDTGGRIHIWNQTTGIFQGCGMATTLFCLGLDRALERAKHQFDAAGVQHELFGYIDDLTILARPEDLPTIYATYTNALSQAGDMAWRMRAAGVPAQTATQLDAGLLSTLEDLVQTHDLTAEQKEKCWHPVALGGLGFQSVSAVRLDAQAASWALCEKPVRQRLGLRDTDDLLRYCPGLRPALHRLQCAVDALTQEEAARQAPGAEPPDTTQRCFTRHRRHAEWTQWLRRTQTEPHQRAWALSATGKGAGAWLGPPTRPDHHLADAHFRMAVRRRLGGLVRAADGPCPFRKEDGTLCAGTVDTNGRHALCCSYGGFMVRRDNLRDTVARALREAGICDIAVERWIRPPAGPGNPGLRADLRCTDSGGQWADLDLAIVHPASQQSLQAGGAHAQGTAARLAEQAKRRKYNRVAGFQPLGFEVSGAMGESTRKWLAQQVPGGPGRQETLSTLHRPIAACVVREVARTLISAA</sequence>
<evidence type="ECO:0008006" key="3">
    <source>
        <dbReference type="Google" id="ProtNLM"/>
    </source>
</evidence>
<evidence type="ECO:0000313" key="1">
    <source>
        <dbReference type="EMBL" id="CAK0905146.1"/>
    </source>
</evidence>
<evidence type="ECO:0000313" key="2">
    <source>
        <dbReference type="Proteomes" id="UP001189429"/>
    </source>
</evidence>
<gene>
    <name evidence="1" type="ORF">PCOR1329_LOCUS80936</name>
</gene>
<accession>A0ABN9XYF5</accession>
<feature type="non-terminal residue" evidence="1">
    <location>
        <position position="1"/>
    </location>
</feature>
<organism evidence="1 2">
    <name type="scientific">Prorocentrum cordatum</name>
    <dbReference type="NCBI Taxonomy" id="2364126"/>
    <lineage>
        <taxon>Eukaryota</taxon>
        <taxon>Sar</taxon>
        <taxon>Alveolata</taxon>
        <taxon>Dinophyceae</taxon>
        <taxon>Prorocentrales</taxon>
        <taxon>Prorocentraceae</taxon>
        <taxon>Prorocentrum</taxon>
    </lineage>
</organism>
<name>A0ABN9XYF5_9DINO</name>
<proteinExistence type="predicted"/>
<keyword evidence="2" id="KW-1185">Reference proteome</keyword>
<reference evidence="1" key="1">
    <citation type="submission" date="2023-10" db="EMBL/GenBank/DDBJ databases">
        <authorList>
            <person name="Chen Y."/>
            <person name="Shah S."/>
            <person name="Dougan E. K."/>
            <person name="Thang M."/>
            <person name="Chan C."/>
        </authorList>
    </citation>
    <scope>NUCLEOTIDE SEQUENCE [LARGE SCALE GENOMIC DNA]</scope>
</reference>